<organism evidence="2 3">
    <name type="scientific">Streptomyces phyllanthi</name>
    <dbReference type="NCBI Taxonomy" id="1803180"/>
    <lineage>
        <taxon>Bacteria</taxon>
        <taxon>Bacillati</taxon>
        <taxon>Actinomycetota</taxon>
        <taxon>Actinomycetes</taxon>
        <taxon>Kitasatosporales</taxon>
        <taxon>Streptomycetaceae</taxon>
        <taxon>Streptomyces</taxon>
    </lineage>
</organism>
<name>A0A5N8W6C4_9ACTN</name>
<dbReference type="EMBL" id="VJZE01000195">
    <property type="protein sequence ID" value="MPY43037.1"/>
    <property type="molecule type" value="Genomic_DNA"/>
</dbReference>
<feature type="compositionally biased region" description="Low complexity" evidence="1">
    <location>
        <begin position="33"/>
        <end position="51"/>
    </location>
</feature>
<evidence type="ECO:0000256" key="1">
    <source>
        <dbReference type="SAM" id="MobiDB-lite"/>
    </source>
</evidence>
<dbReference type="Proteomes" id="UP000326979">
    <property type="component" value="Unassembled WGS sequence"/>
</dbReference>
<evidence type="ECO:0000313" key="2">
    <source>
        <dbReference type="EMBL" id="MPY43037.1"/>
    </source>
</evidence>
<keyword evidence="3" id="KW-1185">Reference proteome</keyword>
<reference evidence="2 3" key="1">
    <citation type="submission" date="2019-07" db="EMBL/GenBank/DDBJ databases">
        <title>New species of Amycolatopsis and Streptomyces.</title>
        <authorList>
            <person name="Duangmal K."/>
            <person name="Teo W.F.A."/>
            <person name="Lipun K."/>
        </authorList>
    </citation>
    <scope>NUCLEOTIDE SEQUENCE [LARGE SCALE GENOMIC DNA]</scope>
    <source>
        <strain evidence="2 3">TISTR 2346</strain>
    </source>
</reference>
<dbReference type="AlphaFoldDB" id="A0A5N8W6C4"/>
<gene>
    <name evidence="2" type="ORF">FNH04_24960</name>
</gene>
<accession>A0A5N8W6C4</accession>
<protein>
    <submittedName>
        <fullName evidence="2">Uncharacterized protein</fullName>
    </submittedName>
</protein>
<comment type="caution">
    <text evidence="2">The sequence shown here is derived from an EMBL/GenBank/DDBJ whole genome shotgun (WGS) entry which is preliminary data.</text>
</comment>
<proteinExistence type="predicted"/>
<dbReference type="RefSeq" id="WP_152787881.1">
    <property type="nucleotide sequence ID" value="NZ_BAABEQ010000038.1"/>
</dbReference>
<feature type="region of interest" description="Disordered" evidence="1">
    <location>
        <begin position="18"/>
        <end position="51"/>
    </location>
</feature>
<sequence length="109" mass="10751">MGGPARAQPDLDCRDFATAIPTPTSTRGAGSVAPTRGTTAGAGRSTGPPGAEQAVDVCLAVGSPALLGGAAYLAGADRRVLGVTTVGLPRPPGDLPGFCARRAARRDPD</sequence>
<evidence type="ECO:0000313" key="3">
    <source>
        <dbReference type="Proteomes" id="UP000326979"/>
    </source>
</evidence>